<reference evidence="1" key="1">
    <citation type="submission" date="2018-05" db="EMBL/GenBank/DDBJ databases">
        <authorList>
            <person name="Lanie J.A."/>
            <person name="Ng W.-L."/>
            <person name="Kazmierczak K.M."/>
            <person name="Andrzejewski T.M."/>
            <person name="Davidsen T.M."/>
            <person name="Wayne K.J."/>
            <person name="Tettelin H."/>
            <person name="Glass J.I."/>
            <person name="Rusch D."/>
            <person name="Podicherti R."/>
            <person name="Tsui H.-C.T."/>
            <person name="Winkler M.E."/>
        </authorList>
    </citation>
    <scope>NUCLEOTIDE SEQUENCE</scope>
</reference>
<organism evidence="1">
    <name type="scientific">marine metagenome</name>
    <dbReference type="NCBI Taxonomy" id="408172"/>
    <lineage>
        <taxon>unclassified sequences</taxon>
        <taxon>metagenomes</taxon>
        <taxon>ecological metagenomes</taxon>
    </lineage>
</organism>
<gene>
    <name evidence="1" type="ORF">METZ01_LOCUS432293</name>
</gene>
<protein>
    <recommendedName>
        <fullName evidence="2">GH3 auxin-responsive promoter</fullName>
    </recommendedName>
</protein>
<evidence type="ECO:0000313" key="1">
    <source>
        <dbReference type="EMBL" id="SVD79439.1"/>
    </source>
</evidence>
<name>A0A382Y8Y6_9ZZZZ</name>
<dbReference type="EMBL" id="UINC01173703">
    <property type="protein sequence ID" value="SVD79439.1"/>
    <property type="molecule type" value="Genomic_DNA"/>
</dbReference>
<sequence>MPIIGKLIKKGSALSHKIDEAKGKEYTKQLLTLKRLISYAKHTQFGFAHSFNKILNNPDLVSSFQRQTPLTEYDEFHKKWLYKSIAGEKEIIWPGRIKYYALSSGTTGSPSKRIPVTEKMIRSFQKTSIRQLSTLHEIDLPEMFFGSQILTVGGSSRLTKKKSHIEGDLSGILKKHTSLIATPFTKPGARIANIKDWNKKIELIVENAPKWNIGI</sequence>
<accession>A0A382Y8Y6</accession>
<feature type="non-terminal residue" evidence="1">
    <location>
        <position position="215"/>
    </location>
</feature>
<evidence type="ECO:0008006" key="2">
    <source>
        <dbReference type="Google" id="ProtNLM"/>
    </source>
</evidence>
<dbReference type="AlphaFoldDB" id="A0A382Y8Y6"/>
<dbReference type="Pfam" id="PF03321">
    <property type="entry name" value="GH3"/>
    <property type="match status" value="1"/>
</dbReference>
<proteinExistence type="predicted"/>